<feature type="domain" description="Rhodopsin" evidence="8">
    <location>
        <begin position="40"/>
        <end position="280"/>
    </location>
</feature>
<evidence type="ECO:0000313" key="10">
    <source>
        <dbReference type="Proteomes" id="UP001629113"/>
    </source>
</evidence>
<evidence type="ECO:0000256" key="5">
    <source>
        <dbReference type="ARBA" id="ARBA00038359"/>
    </source>
</evidence>
<evidence type="ECO:0000259" key="8">
    <source>
        <dbReference type="Pfam" id="PF20684"/>
    </source>
</evidence>
<evidence type="ECO:0000256" key="2">
    <source>
        <dbReference type="ARBA" id="ARBA00022692"/>
    </source>
</evidence>
<feature type="transmembrane region" description="Helical" evidence="7">
    <location>
        <begin position="20"/>
        <end position="44"/>
    </location>
</feature>
<keyword evidence="10" id="KW-1185">Reference proteome</keyword>
<keyword evidence="4 7" id="KW-0472">Membrane</keyword>
<dbReference type="PANTHER" id="PTHR33048:SF167">
    <property type="entry name" value="INTEGRAL MEMBRANE PROTEIN"/>
    <property type="match status" value="1"/>
</dbReference>
<evidence type="ECO:0000256" key="4">
    <source>
        <dbReference type="ARBA" id="ARBA00023136"/>
    </source>
</evidence>
<feature type="transmembrane region" description="Helical" evidence="7">
    <location>
        <begin position="185"/>
        <end position="207"/>
    </location>
</feature>
<comment type="subcellular location">
    <subcellularLocation>
        <location evidence="1">Membrane</location>
        <topology evidence="1">Multi-pass membrane protein</topology>
    </subcellularLocation>
</comment>
<name>A0ABR4PGX0_9HELO</name>
<feature type="region of interest" description="Disordered" evidence="6">
    <location>
        <begin position="290"/>
        <end position="309"/>
    </location>
</feature>
<feature type="transmembrane region" description="Helical" evidence="7">
    <location>
        <begin position="219"/>
        <end position="239"/>
    </location>
</feature>
<feature type="transmembrane region" description="Helical" evidence="7">
    <location>
        <begin position="133"/>
        <end position="156"/>
    </location>
</feature>
<feature type="compositionally biased region" description="Polar residues" evidence="6">
    <location>
        <begin position="290"/>
        <end position="300"/>
    </location>
</feature>
<dbReference type="Pfam" id="PF20684">
    <property type="entry name" value="Fung_rhodopsin"/>
    <property type="match status" value="1"/>
</dbReference>
<feature type="transmembrane region" description="Helical" evidence="7">
    <location>
        <begin position="263"/>
        <end position="283"/>
    </location>
</feature>
<dbReference type="InterPro" id="IPR052337">
    <property type="entry name" value="SAT4-like"/>
</dbReference>
<dbReference type="InterPro" id="IPR049326">
    <property type="entry name" value="Rhodopsin_dom_fungi"/>
</dbReference>
<evidence type="ECO:0000256" key="7">
    <source>
        <dbReference type="SAM" id="Phobius"/>
    </source>
</evidence>
<comment type="caution">
    <text evidence="9">The sequence shown here is derived from an EMBL/GenBank/DDBJ whole genome shotgun (WGS) entry which is preliminary data.</text>
</comment>
<protein>
    <submittedName>
        <fullName evidence="9">Integral membrane protein</fullName>
    </submittedName>
</protein>
<accession>A0ABR4PGX0</accession>
<dbReference type="PANTHER" id="PTHR33048">
    <property type="entry name" value="PTH11-LIKE INTEGRAL MEMBRANE PROTEIN (AFU_ORTHOLOGUE AFUA_5G11245)"/>
    <property type="match status" value="1"/>
</dbReference>
<keyword evidence="2 7" id="KW-0812">Transmembrane</keyword>
<evidence type="ECO:0000256" key="3">
    <source>
        <dbReference type="ARBA" id="ARBA00022989"/>
    </source>
</evidence>
<feature type="transmembrane region" description="Helical" evidence="7">
    <location>
        <begin position="99"/>
        <end position="121"/>
    </location>
</feature>
<evidence type="ECO:0000313" key="9">
    <source>
        <dbReference type="EMBL" id="KAL3422256.1"/>
    </source>
</evidence>
<evidence type="ECO:0000256" key="6">
    <source>
        <dbReference type="SAM" id="MobiDB-lite"/>
    </source>
</evidence>
<gene>
    <name evidence="9" type="ORF">PVAG01_06412</name>
</gene>
<sequence>MPSITPELMARQSNPDETNAASILAINAVFCWFTFVVVGLRIYVRTVMLKKMGVDDWICSGAMLMGVAVFICFLGEIHWGLGHHQADISLPHMIKILHWIFFHSIFVTVGISLVKISLAFFLLRFVPGKNQRYFLIGMAVFLIAFTVACVGTLVFACIPVDASWNLNIVATSHCYSKSIFTSIGLFNSCINIITDVLFASLPIPIVWNLHINKRTRITLIGILSLGFFACACSIVKSVLQSKFYTTPDYTFNDSYFVWNSIELYVGITAASLPALRPLFASLLDTTKNLTSRRNQSSNPNHKYYMQPDPEIGLENLPRSQGSKYRVTVTSHSLSEPTQRGGSEDEILPQVEKHMRRSSIVGIQKRVDVMVS</sequence>
<keyword evidence="3 7" id="KW-1133">Transmembrane helix</keyword>
<proteinExistence type="inferred from homology"/>
<evidence type="ECO:0000256" key="1">
    <source>
        <dbReference type="ARBA" id="ARBA00004141"/>
    </source>
</evidence>
<dbReference type="EMBL" id="JBFCZG010000005">
    <property type="protein sequence ID" value="KAL3422256.1"/>
    <property type="molecule type" value="Genomic_DNA"/>
</dbReference>
<dbReference type="Proteomes" id="UP001629113">
    <property type="component" value="Unassembled WGS sequence"/>
</dbReference>
<comment type="similarity">
    <text evidence="5">Belongs to the SAT4 family.</text>
</comment>
<organism evidence="9 10">
    <name type="scientific">Phlyctema vagabunda</name>
    <dbReference type="NCBI Taxonomy" id="108571"/>
    <lineage>
        <taxon>Eukaryota</taxon>
        <taxon>Fungi</taxon>
        <taxon>Dikarya</taxon>
        <taxon>Ascomycota</taxon>
        <taxon>Pezizomycotina</taxon>
        <taxon>Leotiomycetes</taxon>
        <taxon>Helotiales</taxon>
        <taxon>Dermateaceae</taxon>
        <taxon>Phlyctema</taxon>
    </lineage>
</organism>
<reference evidence="9 10" key="1">
    <citation type="submission" date="2024-06" db="EMBL/GenBank/DDBJ databases">
        <title>Complete genome of Phlyctema vagabunda strain 19-DSS-EL-015.</title>
        <authorList>
            <person name="Fiorenzani C."/>
        </authorList>
    </citation>
    <scope>NUCLEOTIDE SEQUENCE [LARGE SCALE GENOMIC DNA]</scope>
    <source>
        <strain evidence="9 10">19-DSS-EL-015</strain>
    </source>
</reference>
<feature type="transmembrane region" description="Helical" evidence="7">
    <location>
        <begin position="56"/>
        <end position="79"/>
    </location>
</feature>